<dbReference type="OMA" id="HINVLAY"/>
<feature type="compositionally biased region" description="Gly residues" evidence="1">
    <location>
        <begin position="417"/>
        <end position="430"/>
    </location>
</feature>
<dbReference type="EMBL" id="JMSE01000958">
    <property type="protein sequence ID" value="KDN66202.1"/>
    <property type="molecule type" value="Genomic_DNA"/>
</dbReference>
<name>A0A066XBC4_COLSU</name>
<keyword evidence="3" id="KW-1185">Reference proteome</keyword>
<feature type="compositionally biased region" description="Basic and acidic residues" evidence="1">
    <location>
        <begin position="391"/>
        <end position="412"/>
    </location>
</feature>
<feature type="compositionally biased region" description="Gly residues" evidence="1">
    <location>
        <begin position="276"/>
        <end position="293"/>
    </location>
</feature>
<comment type="caution">
    <text evidence="2">The sequence shown here is derived from an EMBL/GenBank/DDBJ whole genome shotgun (WGS) entry which is preliminary data.</text>
</comment>
<feature type="compositionally biased region" description="Low complexity" evidence="1">
    <location>
        <begin position="98"/>
        <end position="113"/>
    </location>
</feature>
<proteinExistence type="predicted"/>
<feature type="compositionally biased region" description="Gly residues" evidence="1">
    <location>
        <begin position="369"/>
        <end position="381"/>
    </location>
</feature>
<gene>
    <name evidence="2" type="ORF">CSUB01_06115</name>
</gene>
<feature type="compositionally biased region" description="Gly residues" evidence="1">
    <location>
        <begin position="222"/>
        <end position="233"/>
    </location>
</feature>
<feature type="compositionally biased region" description="Basic and acidic residues" evidence="1">
    <location>
        <begin position="443"/>
        <end position="464"/>
    </location>
</feature>
<accession>A0A066XBC4</accession>
<feature type="compositionally biased region" description="Basic and acidic residues" evidence="1">
    <location>
        <begin position="56"/>
        <end position="76"/>
    </location>
</feature>
<feature type="compositionally biased region" description="Basic residues" evidence="1">
    <location>
        <begin position="17"/>
        <end position="38"/>
    </location>
</feature>
<organism evidence="2 3">
    <name type="scientific">Colletotrichum sublineola</name>
    <name type="common">Sorghum anthracnose fungus</name>
    <dbReference type="NCBI Taxonomy" id="1173701"/>
    <lineage>
        <taxon>Eukaryota</taxon>
        <taxon>Fungi</taxon>
        <taxon>Dikarya</taxon>
        <taxon>Ascomycota</taxon>
        <taxon>Pezizomycotina</taxon>
        <taxon>Sordariomycetes</taxon>
        <taxon>Hypocreomycetidae</taxon>
        <taxon>Glomerellales</taxon>
        <taxon>Glomerellaceae</taxon>
        <taxon>Colletotrichum</taxon>
        <taxon>Colletotrichum graminicola species complex</taxon>
    </lineage>
</organism>
<evidence type="ECO:0000256" key="1">
    <source>
        <dbReference type="SAM" id="MobiDB-lite"/>
    </source>
</evidence>
<feature type="compositionally biased region" description="Basic and acidic residues" evidence="1">
    <location>
        <begin position="177"/>
        <end position="194"/>
    </location>
</feature>
<dbReference type="HOGENOM" id="CLU_577471_0_0_1"/>
<sequence>MCILSFADSALLPQDRRRPRRLRHGGSLRPRGARRRAPQPHLPTAAHHGVHQVVPARERRQVVRDRGGGRGPRAAEDGPGAGGAHAVSRLGLQRRHVPLQPRAPGRPPAAGQDRAGGRDQRGRGAPGAAAGLGLRHRDEPGVVLRGRPPAGQGPHGGGVRAARRRGAGVRDAAGRFPQREMDRRAGADERRGAELEPEEVPALHTGRRGVGGFPGRAKGRRGGGGEARGAGGDGGDEVGAGHPRREGRHRRGEAVRGERQAHGRQPGGVWALAGRRGQGGHRGGAGGPGGDTGGLRRRVPARAVPDGGGRPERSHQARGRTTAPGRGGGRGRAEGGVPHGQQVGAGGRVLTGGAGGLRDPGVGDDGERAGGAGGAARGGGWDVCAVADGGGARHDRAGDQAVGREHGGRGSDEGDDPAGGGRGGGVGGARLGVPVPRGAAGQHADDGRADWGRDASRDRGGGGRRERRVGVRG</sequence>
<evidence type="ECO:0000313" key="3">
    <source>
        <dbReference type="Proteomes" id="UP000027238"/>
    </source>
</evidence>
<dbReference type="AlphaFoldDB" id="A0A066XBC4"/>
<feature type="compositionally biased region" description="Gly residues" evidence="1">
    <location>
        <begin position="343"/>
        <end position="358"/>
    </location>
</feature>
<feature type="region of interest" description="Disordered" evidence="1">
    <location>
        <begin position="15"/>
        <end position="85"/>
    </location>
</feature>
<feature type="region of interest" description="Disordered" evidence="1">
    <location>
        <begin position="98"/>
        <end position="473"/>
    </location>
</feature>
<protein>
    <submittedName>
        <fullName evidence="2">Uncharacterized protein</fullName>
    </submittedName>
</protein>
<feature type="compositionally biased region" description="Basic and acidic residues" evidence="1">
    <location>
        <begin position="252"/>
        <end position="261"/>
    </location>
</feature>
<dbReference type="Proteomes" id="UP000027238">
    <property type="component" value="Unassembled WGS sequence"/>
</dbReference>
<evidence type="ECO:0000313" key="2">
    <source>
        <dbReference type="EMBL" id="KDN66202.1"/>
    </source>
</evidence>
<reference evidence="3" key="1">
    <citation type="journal article" date="2014" name="Genome Announc.">
        <title>Draft genome sequence of Colletotrichum sublineola, a destructive pathogen of cultivated sorghum.</title>
        <authorList>
            <person name="Baroncelli R."/>
            <person name="Sanz-Martin J.M."/>
            <person name="Rech G.E."/>
            <person name="Sukno S.A."/>
            <person name="Thon M.R."/>
        </authorList>
    </citation>
    <scope>NUCLEOTIDE SEQUENCE [LARGE SCALE GENOMIC DNA]</scope>
    <source>
        <strain evidence="3">TX430BB</strain>
    </source>
</reference>